<accession>A0ABV0T538</accession>
<feature type="compositionally biased region" description="Basic and acidic residues" evidence="1">
    <location>
        <begin position="46"/>
        <end position="59"/>
    </location>
</feature>
<feature type="non-terminal residue" evidence="2">
    <location>
        <position position="59"/>
    </location>
</feature>
<feature type="region of interest" description="Disordered" evidence="1">
    <location>
        <begin position="35"/>
        <end position="59"/>
    </location>
</feature>
<evidence type="ECO:0000256" key="1">
    <source>
        <dbReference type="SAM" id="MobiDB-lite"/>
    </source>
</evidence>
<sequence>SCLKDEEKETEALKRRINEVEGELQMTRYALKQKDREAEALQQRSSLKDKEKETEELKQ</sequence>
<evidence type="ECO:0000313" key="3">
    <source>
        <dbReference type="Proteomes" id="UP001482620"/>
    </source>
</evidence>
<proteinExistence type="predicted"/>
<evidence type="ECO:0008006" key="4">
    <source>
        <dbReference type="Google" id="ProtNLM"/>
    </source>
</evidence>
<feature type="non-terminal residue" evidence="2">
    <location>
        <position position="1"/>
    </location>
</feature>
<name>A0ABV0T538_9TELE</name>
<evidence type="ECO:0000313" key="2">
    <source>
        <dbReference type="EMBL" id="MEQ2227516.1"/>
    </source>
</evidence>
<dbReference type="Proteomes" id="UP001482620">
    <property type="component" value="Unassembled WGS sequence"/>
</dbReference>
<reference evidence="2 3" key="1">
    <citation type="submission" date="2021-06" db="EMBL/GenBank/DDBJ databases">
        <authorList>
            <person name="Palmer J.M."/>
        </authorList>
    </citation>
    <scope>NUCLEOTIDE SEQUENCE [LARGE SCALE GENOMIC DNA]</scope>
    <source>
        <strain evidence="3">if_2019</strain>
        <tissue evidence="2">Muscle</tissue>
    </source>
</reference>
<protein>
    <recommendedName>
        <fullName evidence="4">Myosin heavy chain</fullName>
    </recommendedName>
</protein>
<comment type="caution">
    <text evidence="2">The sequence shown here is derived from an EMBL/GenBank/DDBJ whole genome shotgun (WGS) entry which is preliminary data.</text>
</comment>
<keyword evidence="3" id="KW-1185">Reference proteome</keyword>
<gene>
    <name evidence="2" type="ORF">ILYODFUR_038380</name>
</gene>
<organism evidence="2 3">
    <name type="scientific">Ilyodon furcidens</name>
    <name type="common">goldbreast splitfin</name>
    <dbReference type="NCBI Taxonomy" id="33524"/>
    <lineage>
        <taxon>Eukaryota</taxon>
        <taxon>Metazoa</taxon>
        <taxon>Chordata</taxon>
        <taxon>Craniata</taxon>
        <taxon>Vertebrata</taxon>
        <taxon>Euteleostomi</taxon>
        <taxon>Actinopterygii</taxon>
        <taxon>Neopterygii</taxon>
        <taxon>Teleostei</taxon>
        <taxon>Neoteleostei</taxon>
        <taxon>Acanthomorphata</taxon>
        <taxon>Ovalentaria</taxon>
        <taxon>Atherinomorphae</taxon>
        <taxon>Cyprinodontiformes</taxon>
        <taxon>Goodeidae</taxon>
        <taxon>Ilyodon</taxon>
    </lineage>
</organism>
<dbReference type="EMBL" id="JAHRIQ010021023">
    <property type="protein sequence ID" value="MEQ2227516.1"/>
    <property type="molecule type" value="Genomic_DNA"/>
</dbReference>